<name>A0A0E0EAX0_9ORYZ</name>
<dbReference type="Proteomes" id="UP000008021">
    <property type="component" value="Chromosome 7"/>
</dbReference>
<accession>A0A0E0EAX0</accession>
<protein>
    <submittedName>
        <fullName evidence="2">Uncharacterized protein</fullName>
    </submittedName>
</protein>
<dbReference type="AlphaFoldDB" id="A0A0E0EAX0"/>
<feature type="compositionally biased region" description="Basic and acidic residues" evidence="1">
    <location>
        <begin position="13"/>
        <end position="37"/>
    </location>
</feature>
<evidence type="ECO:0000256" key="1">
    <source>
        <dbReference type="SAM" id="MobiDB-lite"/>
    </source>
</evidence>
<dbReference type="Gramene" id="OMERI07G10530.1">
    <property type="protein sequence ID" value="OMERI07G10530.1"/>
    <property type="gene ID" value="OMERI07G10530"/>
</dbReference>
<proteinExistence type="predicted"/>
<dbReference type="EnsemblPlants" id="OMERI07G10530.1">
    <property type="protein sequence ID" value="OMERI07G10530.1"/>
    <property type="gene ID" value="OMERI07G10530"/>
</dbReference>
<evidence type="ECO:0000313" key="3">
    <source>
        <dbReference type="Proteomes" id="UP000008021"/>
    </source>
</evidence>
<reference evidence="2" key="1">
    <citation type="submission" date="2015-04" db="UniProtKB">
        <authorList>
            <consortium name="EnsemblPlants"/>
        </authorList>
    </citation>
    <scope>IDENTIFICATION</scope>
</reference>
<organism evidence="2">
    <name type="scientific">Oryza meridionalis</name>
    <dbReference type="NCBI Taxonomy" id="40149"/>
    <lineage>
        <taxon>Eukaryota</taxon>
        <taxon>Viridiplantae</taxon>
        <taxon>Streptophyta</taxon>
        <taxon>Embryophyta</taxon>
        <taxon>Tracheophyta</taxon>
        <taxon>Spermatophyta</taxon>
        <taxon>Magnoliopsida</taxon>
        <taxon>Liliopsida</taxon>
        <taxon>Poales</taxon>
        <taxon>Poaceae</taxon>
        <taxon>BOP clade</taxon>
        <taxon>Oryzoideae</taxon>
        <taxon>Oryzeae</taxon>
        <taxon>Oryzinae</taxon>
        <taxon>Oryza</taxon>
    </lineage>
</organism>
<sequence length="106" mass="11220">MGLDEEELPVAGPDRRLDHCKEDPRLISLTRREEQGRADGTGNGSSGVMLDNCDIIKVLDNSEGKAMGLVASVTKFNGDLYIGSLAANFVGKRSLAQLGSKGQAGE</sequence>
<dbReference type="HOGENOM" id="CLU_2227477_0_0_1"/>
<evidence type="ECO:0000313" key="2">
    <source>
        <dbReference type="EnsemblPlants" id="OMERI07G10530.1"/>
    </source>
</evidence>
<reference evidence="2" key="2">
    <citation type="submission" date="2018-05" db="EMBL/GenBank/DDBJ databases">
        <title>OmerRS3 (Oryza meridionalis Reference Sequence Version 3).</title>
        <authorList>
            <person name="Zhang J."/>
            <person name="Kudrna D."/>
            <person name="Lee S."/>
            <person name="Talag J."/>
            <person name="Welchert J."/>
            <person name="Wing R.A."/>
        </authorList>
    </citation>
    <scope>NUCLEOTIDE SEQUENCE [LARGE SCALE GENOMIC DNA]</scope>
    <source>
        <strain evidence="2">cv. OR44</strain>
    </source>
</reference>
<feature type="region of interest" description="Disordered" evidence="1">
    <location>
        <begin position="1"/>
        <end position="45"/>
    </location>
</feature>
<keyword evidence="3" id="KW-1185">Reference proteome</keyword>